<dbReference type="AlphaFoldDB" id="A0A9Q7AAK2"/>
<keyword evidence="3" id="KW-1185">Reference proteome</keyword>
<evidence type="ECO:0000313" key="3">
    <source>
        <dbReference type="Proteomes" id="UP000671879"/>
    </source>
</evidence>
<accession>A0A9Q7AAK2</accession>
<evidence type="ECO:0000256" key="1">
    <source>
        <dbReference type="SAM" id="Phobius"/>
    </source>
</evidence>
<feature type="transmembrane region" description="Helical" evidence="1">
    <location>
        <begin position="106"/>
        <end position="128"/>
    </location>
</feature>
<dbReference type="EMBL" id="CP072943">
    <property type="protein sequence ID" value="QTX33226.1"/>
    <property type="molecule type" value="Genomic_DNA"/>
</dbReference>
<reference evidence="3" key="1">
    <citation type="submission" date="2021-04" db="EMBL/GenBank/DDBJ databases">
        <title>A novel Synergistetes isolate from a pyrite-forming mixed culture.</title>
        <authorList>
            <person name="Bunk B."/>
            <person name="Sproer C."/>
            <person name="Spring S."/>
            <person name="Pester M."/>
        </authorList>
    </citation>
    <scope>NUCLEOTIDE SEQUENCE [LARGE SCALE GENOMIC DNA]</scope>
    <source>
        <strain evidence="3">J.5.4.2-T.3.5.2</strain>
    </source>
</reference>
<protein>
    <submittedName>
        <fullName evidence="2">Uncharacterized protein</fullName>
    </submittedName>
</protein>
<gene>
    <name evidence="2" type="ORF">KAR29_04855</name>
</gene>
<keyword evidence="1" id="KW-0812">Transmembrane</keyword>
<dbReference type="RefSeq" id="WP_274374505.1">
    <property type="nucleotide sequence ID" value="NZ_CP072943.1"/>
</dbReference>
<sequence length="192" mass="22351">MNQNNYLILELLYFWKWFFHGISELTPGYRRILNKFLFMHFIFGMFIAWIVPISSLEAAEKILFPLSGILIGVSCAWSGTIQAMISSENIQHIERFKAGGVFEYSFCYLLALFISIMTICFWGLAGIGFFSSLGLRLGSYEYAEKVSIIFRALLYGLTSLSIRNTWQIMKMVHQMYVLDFFVFLKKRGEFEI</sequence>
<proteinExistence type="predicted"/>
<dbReference type="KEGG" id="aram:KAR29_04855"/>
<feature type="transmembrane region" description="Helical" evidence="1">
    <location>
        <begin position="37"/>
        <end position="56"/>
    </location>
</feature>
<evidence type="ECO:0000313" key="2">
    <source>
        <dbReference type="EMBL" id="QTX33226.1"/>
    </source>
</evidence>
<dbReference type="Proteomes" id="UP000671879">
    <property type="component" value="Chromosome"/>
</dbReference>
<keyword evidence="1" id="KW-0472">Membrane</keyword>
<organism evidence="2 3">
    <name type="scientific">Aminithiophilus ramosus</name>
    <dbReference type="NCBI Taxonomy" id="3029084"/>
    <lineage>
        <taxon>Bacteria</taxon>
        <taxon>Thermotogati</taxon>
        <taxon>Synergistota</taxon>
        <taxon>Synergistia</taxon>
        <taxon>Synergistales</taxon>
        <taxon>Aminithiophilaceae</taxon>
        <taxon>Aminithiophilus</taxon>
    </lineage>
</organism>
<feature type="transmembrane region" description="Helical" evidence="1">
    <location>
        <begin position="62"/>
        <end position="85"/>
    </location>
</feature>
<keyword evidence="1" id="KW-1133">Transmembrane helix</keyword>
<feature type="transmembrane region" description="Helical" evidence="1">
    <location>
        <begin position="148"/>
        <end position="166"/>
    </location>
</feature>
<name>A0A9Q7AAK2_9BACT</name>